<feature type="transmembrane region" description="Helical" evidence="1">
    <location>
        <begin position="50"/>
        <end position="68"/>
    </location>
</feature>
<evidence type="ECO:0000256" key="1">
    <source>
        <dbReference type="SAM" id="Phobius"/>
    </source>
</evidence>
<comment type="caution">
    <text evidence="2">The sequence shown here is derived from an EMBL/GenBank/DDBJ whole genome shotgun (WGS) entry which is preliminary data.</text>
</comment>
<accession>A0A2A8ZSZ8</accession>
<evidence type="ECO:0000313" key="2">
    <source>
        <dbReference type="EMBL" id="PFE09043.1"/>
    </source>
</evidence>
<keyword evidence="1" id="KW-1133">Transmembrane helix</keyword>
<protein>
    <submittedName>
        <fullName evidence="2">Uncharacterized protein</fullName>
    </submittedName>
</protein>
<proteinExistence type="predicted"/>
<keyword evidence="1" id="KW-0812">Transmembrane</keyword>
<reference evidence="2 3" key="1">
    <citation type="submission" date="2017-09" db="EMBL/GenBank/DDBJ databases">
        <title>Large-scale bioinformatics analysis of Bacillus genomes uncovers conserved roles of natural products in bacterial physiology.</title>
        <authorList>
            <consortium name="Agbiome Team Llc"/>
            <person name="Bleich R.M."/>
            <person name="Grubbs K.J."/>
            <person name="Santa Maria K.C."/>
            <person name="Allen S.E."/>
            <person name="Farag S."/>
            <person name="Shank E.A."/>
            <person name="Bowers A."/>
        </authorList>
    </citation>
    <scope>NUCLEOTIDE SEQUENCE [LARGE SCALE GENOMIC DNA]</scope>
    <source>
        <strain evidence="2 3">AFS022681</strain>
    </source>
</reference>
<keyword evidence="1" id="KW-0472">Membrane</keyword>
<gene>
    <name evidence="2" type="ORF">CN307_27055</name>
</gene>
<organism evidence="2 3">
    <name type="scientific">Bacillus cereus</name>
    <dbReference type="NCBI Taxonomy" id="1396"/>
    <lineage>
        <taxon>Bacteria</taxon>
        <taxon>Bacillati</taxon>
        <taxon>Bacillota</taxon>
        <taxon>Bacilli</taxon>
        <taxon>Bacillales</taxon>
        <taxon>Bacillaceae</taxon>
        <taxon>Bacillus</taxon>
        <taxon>Bacillus cereus group</taxon>
    </lineage>
</organism>
<dbReference type="Proteomes" id="UP000220032">
    <property type="component" value="Unassembled WGS sequence"/>
</dbReference>
<dbReference type="AlphaFoldDB" id="A0A2A8ZSZ8"/>
<evidence type="ECO:0000313" key="3">
    <source>
        <dbReference type="Proteomes" id="UP000220032"/>
    </source>
</evidence>
<name>A0A2A8ZSZ8_BACCE</name>
<sequence length="70" mass="8252">MKTLVRLILKSKKGNKNVGCVYARRFQANEKIGLPPFGETKGGRPLYGDLYVISVFFQLFFFFFRYIFKF</sequence>
<dbReference type="EMBL" id="NTRR01000054">
    <property type="protein sequence ID" value="PFE09043.1"/>
    <property type="molecule type" value="Genomic_DNA"/>
</dbReference>